<protein>
    <submittedName>
        <fullName evidence="1">Uncharacterized protein</fullName>
    </submittedName>
</protein>
<dbReference type="InterPro" id="IPR036691">
    <property type="entry name" value="Endo/exonu/phosph_ase_sf"/>
</dbReference>
<dbReference type="CDD" id="cd02440">
    <property type="entry name" value="AdoMet_MTases"/>
    <property type="match status" value="1"/>
</dbReference>
<accession>A0A6S7J1Z1</accession>
<comment type="caution">
    <text evidence="1">The sequence shown here is derived from an EMBL/GenBank/DDBJ whole genome shotgun (WGS) entry which is preliminary data.</text>
</comment>
<dbReference type="PANTHER" id="PTHR43591:SF110">
    <property type="entry name" value="RHODANESE DOMAIN-CONTAINING PROTEIN"/>
    <property type="match status" value="1"/>
</dbReference>
<dbReference type="Pfam" id="PF13649">
    <property type="entry name" value="Methyltransf_25"/>
    <property type="match status" value="1"/>
</dbReference>
<evidence type="ECO:0000313" key="1">
    <source>
        <dbReference type="EMBL" id="CAB4024297.1"/>
    </source>
</evidence>
<reference evidence="1" key="1">
    <citation type="submission" date="2020-04" db="EMBL/GenBank/DDBJ databases">
        <authorList>
            <person name="Alioto T."/>
            <person name="Alioto T."/>
            <person name="Gomez Garrido J."/>
        </authorList>
    </citation>
    <scope>NUCLEOTIDE SEQUENCE</scope>
    <source>
        <strain evidence="1">A484AB</strain>
    </source>
</reference>
<proteinExistence type="predicted"/>
<gene>
    <name evidence="1" type="ORF">PACLA_8A057076</name>
</gene>
<dbReference type="OrthoDB" id="3647at2759"/>
<dbReference type="PANTHER" id="PTHR43591">
    <property type="entry name" value="METHYLTRANSFERASE"/>
    <property type="match status" value="1"/>
</dbReference>
<evidence type="ECO:0000313" key="2">
    <source>
        <dbReference type="Proteomes" id="UP001152795"/>
    </source>
</evidence>
<dbReference type="EMBL" id="CACRXK020012947">
    <property type="protein sequence ID" value="CAB4024297.1"/>
    <property type="molecule type" value="Genomic_DNA"/>
</dbReference>
<dbReference type="AlphaFoldDB" id="A0A6S7J1Z1"/>
<sequence length="393" mass="43999">MFDENIWEGAVRLTDTFASVHGDSNKGLKILDLCCGTGIIGSLLAKHGYTNIQGLDLSEKMMEKAEEKKVYNKFICAVVTSKRLDIPTGDYDALIGAGAITSGYIKPDAMDEVLRLVKPGGYIVFTIRKDVYENEDHYGYQSKFKELEDKKKWRLAQKNVDVDYVLGSQNGPDSKALFDISVEHNLSQIIKAPTRISDTSQSHIDVILVSCPTLVYNSGATNNPISDHLPVYAVFKLKPPTPPPLYITVRSFKNYDPEAFAADLSINLSGLFTPSYMDINSMLSSFTSQTAHEEEEQSTSEIPANSRPQLLAKLQKFSQRNKGHFTGCERNYISSEVQQHRDNPSSLWKIISRVIPSKDKELQVYSKDRHLVAEEFNQYFPPSVATPLKKPCA</sequence>
<dbReference type="InterPro" id="IPR041698">
    <property type="entry name" value="Methyltransf_25"/>
</dbReference>
<dbReference type="Proteomes" id="UP001152795">
    <property type="component" value="Unassembled WGS sequence"/>
</dbReference>
<organism evidence="1 2">
    <name type="scientific">Paramuricea clavata</name>
    <name type="common">Red gorgonian</name>
    <name type="synonym">Violescent sea-whip</name>
    <dbReference type="NCBI Taxonomy" id="317549"/>
    <lineage>
        <taxon>Eukaryota</taxon>
        <taxon>Metazoa</taxon>
        <taxon>Cnidaria</taxon>
        <taxon>Anthozoa</taxon>
        <taxon>Octocorallia</taxon>
        <taxon>Malacalcyonacea</taxon>
        <taxon>Plexauridae</taxon>
        <taxon>Paramuricea</taxon>
    </lineage>
</organism>
<dbReference type="Gene3D" id="3.40.50.150">
    <property type="entry name" value="Vaccinia Virus protein VP39"/>
    <property type="match status" value="1"/>
</dbReference>
<name>A0A6S7J1Z1_PARCT</name>
<dbReference type="SUPFAM" id="SSF56219">
    <property type="entry name" value="DNase I-like"/>
    <property type="match status" value="1"/>
</dbReference>
<dbReference type="SUPFAM" id="SSF53335">
    <property type="entry name" value="S-adenosyl-L-methionine-dependent methyltransferases"/>
    <property type="match status" value="1"/>
</dbReference>
<dbReference type="InterPro" id="IPR029063">
    <property type="entry name" value="SAM-dependent_MTases_sf"/>
</dbReference>
<keyword evidence="2" id="KW-1185">Reference proteome</keyword>